<dbReference type="GO" id="GO:0008270">
    <property type="term" value="F:zinc ion binding"/>
    <property type="evidence" value="ECO:0007669"/>
    <property type="project" value="UniProtKB-KW"/>
</dbReference>
<dbReference type="PANTHER" id="PTHR34396:SF27">
    <property type="entry name" value="OS08G0208700 PROTEIN"/>
    <property type="match status" value="1"/>
</dbReference>
<dbReference type="GO" id="GO:0006357">
    <property type="term" value="P:regulation of transcription by RNA polymerase II"/>
    <property type="evidence" value="ECO:0007669"/>
    <property type="project" value="TreeGrafter"/>
</dbReference>
<sequence>MVSWRGREGQNGLSGGEEQLRDVRCRRWVRRLGAEDDDGAGAGGEGKKKKGTKFMASDSCPSPVGAEVVAANDGELATSTHQTTNASQKEIKTKRKRETITTSTATSKASRERSWVWDHFTKYDEPLIEIVDHEEKIVGHTRRAQCKYCSTNLACDSRGNGTSSLSKHIEQVCKGYPGRINLEEDQQVFTSDGKEAPNKVMRSWTQENCVEAACVMIFMDELPFSFIEKPGFRYFCSVAVPRFNVPCRKVIVKNFLRMYNAKKEELKR</sequence>
<keyword evidence="2 4" id="KW-0863">Zinc-finger</keyword>
<name>A0AAW1WE60_RUBAR</name>
<organism evidence="7 8">
    <name type="scientific">Rubus argutus</name>
    <name type="common">Southern blackberry</name>
    <dbReference type="NCBI Taxonomy" id="59490"/>
    <lineage>
        <taxon>Eukaryota</taxon>
        <taxon>Viridiplantae</taxon>
        <taxon>Streptophyta</taxon>
        <taxon>Embryophyta</taxon>
        <taxon>Tracheophyta</taxon>
        <taxon>Spermatophyta</taxon>
        <taxon>Magnoliopsida</taxon>
        <taxon>eudicotyledons</taxon>
        <taxon>Gunneridae</taxon>
        <taxon>Pentapetalae</taxon>
        <taxon>rosids</taxon>
        <taxon>fabids</taxon>
        <taxon>Rosales</taxon>
        <taxon>Rosaceae</taxon>
        <taxon>Rosoideae</taxon>
        <taxon>Rosoideae incertae sedis</taxon>
        <taxon>Rubus</taxon>
    </lineage>
</organism>
<dbReference type="GO" id="GO:1990837">
    <property type="term" value="F:sequence-specific double-stranded DNA binding"/>
    <property type="evidence" value="ECO:0007669"/>
    <property type="project" value="TreeGrafter"/>
</dbReference>
<dbReference type="PANTHER" id="PTHR34396">
    <property type="entry name" value="OS03G0264950 PROTEIN-RELATED"/>
    <property type="match status" value="1"/>
</dbReference>
<dbReference type="Proteomes" id="UP001457282">
    <property type="component" value="Unassembled WGS sequence"/>
</dbReference>
<keyword evidence="8" id="KW-1185">Reference proteome</keyword>
<evidence type="ECO:0000256" key="2">
    <source>
        <dbReference type="ARBA" id="ARBA00022771"/>
    </source>
</evidence>
<dbReference type="InterPro" id="IPR053031">
    <property type="entry name" value="Cuticle_assoc_protein"/>
</dbReference>
<feature type="domain" description="BED-type" evidence="6">
    <location>
        <begin position="111"/>
        <end position="180"/>
    </location>
</feature>
<evidence type="ECO:0000256" key="5">
    <source>
        <dbReference type="SAM" id="MobiDB-lite"/>
    </source>
</evidence>
<dbReference type="PROSITE" id="PS50808">
    <property type="entry name" value="ZF_BED"/>
    <property type="match status" value="1"/>
</dbReference>
<dbReference type="InterPro" id="IPR003656">
    <property type="entry name" value="Znf_BED"/>
</dbReference>
<evidence type="ECO:0000256" key="1">
    <source>
        <dbReference type="ARBA" id="ARBA00022723"/>
    </source>
</evidence>
<feature type="region of interest" description="Disordered" evidence="5">
    <location>
        <begin position="32"/>
        <end position="61"/>
    </location>
</feature>
<protein>
    <recommendedName>
        <fullName evidence="6">BED-type domain-containing protein</fullName>
    </recommendedName>
</protein>
<feature type="region of interest" description="Disordered" evidence="5">
    <location>
        <begin position="1"/>
        <end position="20"/>
    </location>
</feature>
<dbReference type="EMBL" id="JBEDUW010000006">
    <property type="protein sequence ID" value="KAK9922176.1"/>
    <property type="molecule type" value="Genomic_DNA"/>
</dbReference>
<keyword evidence="3" id="KW-0862">Zinc</keyword>
<gene>
    <name evidence="7" type="ORF">M0R45_030655</name>
</gene>
<dbReference type="AlphaFoldDB" id="A0AAW1WE60"/>
<dbReference type="SUPFAM" id="SSF140996">
    <property type="entry name" value="Hermes dimerisation domain"/>
    <property type="match status" value="1"/>
</dbReference>
<dbReference type="GO" id="GO:0005634">
    <property type="term" value="C:nucleus"/>
    <property type="evidence" value="ECO:0007669"/>
    <property type="project" value="TreeGrafter"/>
</dbReference>
<keyword evidence="1" id="KW-0479">Metal-binding</keyword>
<evidence type="ECO:0000256" key="4">
    <source>
        <dbReference type="PROSITE-ProRule" id="PRU00027"/>
    </source>
</evidence>
<evidence type="ECO:0000256" key="3">
    <source>
        <dbReference type="ARBA" id="ARBA00022833"/>
    </source>
</evidence>
<feature type="region of interest" description="Disordered" evidence="5">
    <location>
        <begin position="79"/>
        <end position="108"/>
    </location>
</feature>
<dbReference type="SMART" id="SM00614">
    <property type="entry name" value="ZnF_BED"/>
    <property type="match status" value="1"/>
</dbReference>
<accession>A0AAW1WE60</accession>
<evidence type="ECO:0000313" key="8">
    <source>
        <dbReference type="Proteomes" id="UP001457282"/>
    </source>
</evidence>
<evidence type="ECO:0000313" key="7">
    <source>
        <dbReference type="EMBL" id="KAK9922176.1"/>
    </source>
</evidence>
<feature type="compositionally biased region" description="Polar residues" evidence="5">
    <location>
        <begin position="79"/>
        <end position="88"/>
    </location>
</feature>
<reference evidence="7 8" key="1">
    <citation type="journal article" date="2023" name="G3 (Bethesda)">
        <title>A chromosome-length genome assembly and annotation of blackberry (Rubus argutus, cv. 'Hillquist').</title>
        <authorList>
            <person name="Bruna T."/>
            <person name="Aryal R."/>
            <person name="Dudchenko O."/>
            <person name="Sargent D.J."/>
            <person name="Mead D."/>
            <person name="Buti M."/>
            <person name="Cavallini A."/>
            <person name="Hytonen T."/>
            <person name="Andres J."/>
            <person name="Pham M."/>
            <person name="Weisz D."/>
            <person name="Mascagni F."/>
            <person name="Usai G."/>
            <person name="Natali L."/>
            <person name="Bassil N."/>
            <person name="Fernandez G.E."/>
            <person name="Lomsadze A."/>
            <person name="Armour M."/>
            <person name="Olukolu B."/>
            <person name="Poorten T."/>
            <person name="Britton C."/>
            <person name="Davik J."/>
            <person name="Ashrafi H."/>
            <person name="Aiden E.L."/>
            <person name="Borodovsky M."/>
            <person name="Worthington M."/>
        </authorList>
    </citation>
    <scope>NUCLEOTIDE SEQUENCE [LARGE SCALE GENOMIC DNA]</scope>
    <source>
        <strain evidence="7">PI 553951</strain>
    </source>
</reference>
<evidence type="ECO:0000259" key="6">
    <source>
        <dbReference type="PROSITE" id="PS50808"/>
    </source>
</evidence>
<proteinExistence type="predicted"/>
<comment type="caution">
    <text evidence="7">The sequence shown here is derived from an EMBL/GenBank/DDBJ whole genome shotgun (WGS) entry which is preliminary data.</text>
</comment>